<name>A0A1H2ZHL0_9RHOB</name>
<dbReference type="Proteomes" id="UP000199118">
    <property type="component" value="Unassembled WGS sequence"/>
</dbReference>
<feature type="compositionally biased region" description="Low complexity" evidence="1">
    <location>
        <begin position="267"/>
        <end position="292"/>
    </location>
</feature>
<keyword evidence="3" id="KW-1185">Reference proteome</keyword>
<dbReference type="EMBL" id="FNMZ01000003">
    <property type="protein sequence ID" value="SDX16963.1"/>
    <property type="molecule type" value="Genomic_DNA"/>
</dbReference>
<evidence type="ECO:0000256" key="1">
    <source>
        <dbReference type="SAM" id="MobiDB-lite"/>
    </source>
</evidence>
<evidence type="ECO:0000313" key="3">
    <source>
        <dbReference type="Proteomes" id="UP000199118"/>
    </source>
</evidence>
<feature type="compositionally biased region" description="Low complexity" evidence="1">
    <location>
        <begin position="20"/>
        <end position="33"/>
    </location>
</feature>
<dbReference type="STRING" id="356660.SAMN05444336_103517"/>
<reference evidence="2 3" key="1">
    <citation type="submission" date="2016-10" db="EMBL/GenBank/DDBJ databases">
        <authorList>
            <person name="de Groot N.N."/>
        </authorList>
    </citation>
    <scope>NUCLEOTIDE SEQUENCE [LARGE SCALE GENOMIC DNA]</scope>
    <source>
        <strain evidence="2 3">DSM 17890</strain>
    </source>
</reference>
<organism evidence="2 3">
    <name type="scientific">Albimonas donghaensis</name>
    <dbReference type="NCBI Taxonomy" id="356660"/>
    <lineage>
        <taxon>Bacteria</taxon>
        <taxon>Pseudomonadati</taxon>
        <taxon>Pseudomonadota</taxon>
        <taxon>Alphaproteobacteria</taxon>
        <taxon>Rhodobacterales</taxon>
        <taxon>Paracoccaceae</taxon>
        <taxon>Albimonas</taxon>
    </lineage>
</organism>
<evidence type="ECO:0000313" key="2">
    <source>
        <dbReference type="EMBL" id="SDX16963.1"/>
    </source>
</evidence>
<proteinExistence type="predicted"/>
<feature type="region of interest" description="Disordered" evidence="1">
    <location>
        <begin position="249"/>
        <end position="294"/>
    </location>
</feature>
<protein>
    <submittedName>
        <fullName evidence="2">Uncharacterized protein</fullName>
    </submittedName>
</protein>
<gene>
    <name evidence="2" type="ORF">SAMN05444336_103517</name>
</gene>
<dbReference type="AlphaFoldDB" id="A0A1H2ZHL0"/>
<accession>A0A1H2ZHL0</accession>
<feature type="region of interest" description="Disordered" evidence="1">
    <location>
        <begin position="1"/>
        <end position="62"/>
    </location>
</feature>
<feature type="compositionally biased region" description="Low complexity" evidence="1">
    <location>
        <begin position="1"/>
        <end position="13"/>
    </location>
</feature>
<sequence length="341" mass="32684">MIEAPAGSRGAAGDADRMSGRSAPRSGSRRGMSTGTVGGMRVSRAAPCDGAGESGASMPPACSGAEVVRVGAGSSPPDGATAAAIRAPALCAGSGGAAVGAGAELAGIAFRTLCGADADASPASRRVAATAPSDVPARGGASPAAAWADVFRADIGCGGTEAEFACGVAMSPPAMATALLPRAFGVAGGGIAVTSDFEGGAGAAAVPVSSVAGGVAAPWAKDGCGDVTSSGEMASLCAASAAIGSAMERSSARRDAKRRGSTVASVSADALRSRGAASSSRANGRPSPRPSGLRSEGAALAAVRLGKLAWGAISVIGAFCSVQVRGPNMAANHYRTFTDTD</sequence>